<feature type="compositionally biased region" description="Low complexity" evidence="2">
    <location>
        <begin position="2222"/>
        <end position="2233"/>
    </location>
</feature>
<feature type="compositionally biased region" description="Basic residues" evidence="2">
    <location>
        <begin position="4076"/>
        <end position="4089"/>
    </location>
</feature>
<feature type="compositionally biased region" description="Basic and acidic residues" evidence="2">
    <location>
        <begin position="39"/>
        <end position="48"/>
    </location>
</feature>
<feature type="compositionally biased region" description="Low complexity" evidence="2">
    <location>
        <begin position="1732"/>
        <end position="1756"/>
    </location>
</feature>
<feature type="compositionally biased region" description="Basic and acidic residues" evidence="2">
    <location>
        <begin position="1316"/>
        <end position="1353"/>
    </location>
</feature>
<feature type="compositionally biased region" description="Basic residues" evidence="2">
    <location>
        <begin position="3270"/>
        <end position="3280"/>
    </location>
</feature>
<feature type="compositionally biased region" description="Low complexity" evidence="2">
    <location>
        <begin position="4234"/>
        <end position="4247"/>
    </location>
</feature>
<feature type="region of interest" description="Disordered" evidence="2">
    <location>
        <begin position="3033"/>
        <end position="5177"/>
    </location>
</feature>
<feature type="compositionally biased region" description="Basic residues" evidence="2">
    <location>
        <begin position="4737"/>
        <end position="4747"/>
    </location>
</feature>
<feature type="compositionally biased region" description="Basic residues" evidence="2">
    <location>
        <begin position="2439"/>
        <end position="2450"/>
    </location>
</feature>
<organism evidence="3 4">
    <name type="scientific">Penicillium decumbens</name>
    <dbReference type="NCBI Taxonomy" id="69771"/>
    <lineage>
        <taxon>Eukaryota</taxon>
        <taxon>Fungi</taxon>
        <taxon>Dikarya</taxon>
        <taxon>Ascomycota</taxon>
        <taxon>Pezizomycotina</taxon>
        <taxon>Eurotiomycetes</taxon>
        <taxon>Eurotiomycetidae</taxon>
        <taxon>Eurotiales</taxon>
        <taxon>Aspergillaceae</taxon>
        <taxon>Penicillium</taxon>
    </lineage>
</organism>
<feature type="compositionally biased region" description="Low complexity" evidence="2">
    <location>
        <begin position="322"/>
        <end position="338"/>
    </location>
</feature>
<feature type="compositionally biased region" description="Basic and acidic residues" evidence="2">
    <location>
        <begin position="1804"/>
        <end position="1838"/>
    </location>
</feature>
<feature type="compositionally biased region" description="Basic and acidic residues" evidence="2">
    <location>
        <begin position="1388"/>
        <end position="1400"/>
    </location>
</feature>
<feature type="compositionally biased region" description="Basic and acidic residues" evidence="2">
    <location>
        <begin position="1998"/>
        <end position="2019"/>
    </location>
</feature>
<feature type="compositionally biased region" description="Basic and acidic residues" evidence="2">
    <location>
        <begin position="598"/>
        <end position="608"/>
    </location>
</feature>
<feature type="compositionally biased region" description="Basic residues" evidence="2">
    <location>
        <begin position="4569"/>
        <end position="4580"/>
    </location>
</feature>
<dbReference type="Proteomes" id="UP000191522">
    <property type="component" value="Unassembled WGS sequence"/>
</dbReference>
<feature type="compositionally biased region" description="Low complexity" evidence="2">
    <location>
        <begin position="2394"/>
        <end position="2409"/>
    </location>
</feature>
<feature type="compositionally biased region" description="Basic residues" evidence="2">
    <location>
        <begin position="3706"/>
        <end position="3717"/>
    </location>
</feature>
<feature type="compositionally biased region" description="Polar residues" evidence="2">
    <location>
        <begin position="2685"/>
        <end position="2696"/>
    </location>
</feature>
<feature type="compositionally biased region" description="Polar residues" evidence="2">
    <location>
        <begin position="2871"/>
        <end position="2880"/>
    </location>
</feature>
<feature type="compositionally biased region" description="Basic residues" evidence="2">
    <location>
        <begin position="2641"/>
        <end position="2653"/>
    </location>
</feature>
<feature type="region of interest" description="Disordered" evidence="2">
    <location>
        <begin position="1890"/>
        <end position="2043"/>
    </location>
</feature>
<feature type="compositionally biased region" description="Low complexity" evidence="2">
    <location>
        <begin position="732"/>
        <end position="742"/>
    </location>
</feature>
<feature type="region of interest" description="Disordered" evidence="2">
    <location>
        <begin position="990"/>
        <end position="1402"/>
    </location>
</feature>
<feature type="compositionally biased region" description="Pro residues" evidence="2">
    <location>
        <begin position="946"/>
        <end position="957"/>
    </location>
</feature>
<feature type="compositionally biased region" description="Acidic residues" evidence="2">
    <location>
        <begin position="3661"/>
        <end position="3671"/>
    </location>
</feature>
<feature type="compositionally biased region" description="Acidic residues" evidence="2">
    <location>
        <begin position="3363"/>
        <end position="3379"/>
    </location>
</feature>
<feature type="compositionally biased region" description="Low complexity" evidence="2">
    <location>
        <begin position="3688"/>
        <end position="3703"/>
    </location>
</feature>
<feature type="compositionally biased region" description="Basic and acidic residues" evidence="2">
    <location>
        <begin position="618"/>
        <end position="634"/>
    </location>
</feature>
<feature type="compositionally biased region" description="Basic residues" evidence="2">
    <location>
        <begin position="4405"/>
        <end position="4416"/>
    </location>
</feature>
<feature type="region of interest" description="Disordered" evidence="2">
    <location>
        <begin position="666"/>
        <end position="699"/>
    </location>
</feature>
<feature type="compositionally biased region" description="Basic and acidic residues" evidence="2">
    <location>
        <begin position="4882"/>
        <end position="4903"/>
    </location>
</feature>
<feature type="compositionally biased region" description="Basic and acidic residues" evidence="2">
    <location>
        <begin position="3145"/>
        <end position="3158"/>
    </location>
</feature>
<feature type="compositionally biased region" description="Basic and acidic residues" evidence="2">
    <location>
        <begin position="2889"/>
        <end position="2900"/>
    </location>
</feature>
<feature type="compositionally biased region" description="Basic and acidic residues" evidence="2">
    <location>
        <begin position="5045"/>
        <end position="5055"/>
    </location>
</feature>
<feature type="compositionally biased region" description="Basic and acidic residues" evidence="2">
    <location>
        <begin position="1712"/>
        <end position="1731"/>
    </location>
</feature>
<feature type="compositionally biased region" description="Basic and acidic residues" evidence="2">
    <location>
        <begin position="5218"/>
        <end position="5230"/>
    </location>
</feature>
<feature type="region of interest" description="Disordered" evidence="2">
    <location>
        <begin position="592"/>
        <end position="654"/>
    </location>
</feature>
<feature type="compositionally biased region" description="Basic residues" evidence="2">
    <location>
        <begin position="4197"/>
        <end position="4206"/>
    </location>
</feature>
<feature type="compositionally biased region" description="Basic and acidic residues" evidence="2">
    <location>
        <begin position="1093"/>
        <end position="1123"/>
    </location>
</feature>
<feature type="compositionally biased region" description="Basic and acidic residues" evidence="2">
    <location>
        <begin position="3524"/>
        <end position="3533"/>
    </location>
</feature>
<feature type="compositionally biased region" description="Polar residues" evidence="2">
    <location>
        <begin position="2605"/>
        <end position="2615"/>
    </location>
</feature>
<dbReference type="OrthoDB" id="5365701at2759"/>
<dbReference type="STRING" id="69771.A0A1V6P013"/>
<feature type="compositionally biased region" description="Polar residues" evidence="2">
    <location>
        <begin position="3728"/>
        <end position="3739"/>
    </location>
</feature>
<accession>A0A1V6P013</accession>
<feature type="compositionally biased region" description="Acidic residues" evidence="2">
    <location>
        <begin position="3447"/>
        <end position="3468"/>
    </location>
</feature>
<feature type="compositionally biased region" description="Basic and acidic residues" evidence="2">
    <location>
        <begin position="1473"/>
        <end position="1488"/>
    </location>
</feature>
<feature type="compositionally biased region" description="Acidic residues" evidence="2">
    <location>
        <begin position="3544"/>
        <end position="3560"/>
    </location>
</feature>
<feature type="compositionally biased region" description="Gly residues" evidence="2">
    <location>
        <begin position="1"/>
        <end position="10"/>
    </location>
</feature>
<feature type="compositionally biased region" description="Polar residues" evidence="2">
    <location>
        <begin position="3088"/>
        <end position="3101"/>
    </location>
</feature>
<feature type="compositionally biased region" description="Low complexity" evidence="2">
    <location>
        <begin position="834"/>
        <end position="860"/>
    </location>
</feature>
<feature type="compositionally biased region" description="Low complexity" evidence="2">
    <location>
        <begin position="3786"/>
        <end position="3817"/>
    </location>
</feature>
<dbReference type="PANTHER" id="PTHR40641:SF2">
    <property type="entry name" value="INVOLUCRIN REPEAT PROTEIN"/>
    <property type="match status" value="1"/>
</dbReference>
<feature type="compositionally biased region" description="Basic residues" evidence="2">
    <location>
        <begin position="3073"/>
        <end position="3083"/>
    </location>
</feature>
<feature type="compositionally biased region" description="Polar residues" evidence="2">
    <location>
        <begin position="2172"/>
        <end position="2190"/>
    </location>
</feature>
<feature type="compositionally biased region" description="Basic residues" evidence="2">
    <location>
        <begin position="756"/>
        <end position="766"/>
    </location>
</feature>
<reference evidence="4" key="1">
    <citation type="journal article" date="2017" name="Nat. Microbiol.">
        <title>Global analysis of biosynthetic gene clusters reveals vast potential of secondary metabolite production in Penicillium species.</title>
        <authorList>
            <person name="Nielsen J.C."/>
            <person name="Grijseels S."/>
            <person name="Prigent S."/>
            <person name="Ji B."/>
            <person name="Dainat J."/>
            <person name="Nielsen K.F."/>
            <person name="Frisvad J.C."/>
            <person name="Workman M."/>
            <person name="Nielsen J."/>
        </authorList>
    </citation>
    <scope>NUCLEOTIDE SEQUENCE [LARGE SCALE GENOMIC DNA]</scope>
    <source>
        <strain evidence="4">IBT 11843</strain>
    </source>
</reference>
<feature type="compositionally biased region" description="Low complexity" evidence="2">
    <location>
        <begin position="2820"/>
        <end position="2829"/>
    </location>
</feature>
<feature type="compositionally biased region" description="Basic and acidic residues" evidence="2">
    <location>
        <begin position="1060"/>
        <end position="1082"/>
    </location>
</feature>
<feature type="compositionally biased region" description="Polar residues" evidence="2">
    <location>
        <begin position="3591"/>
        <end position="3622"/>
    </location>
</feature>
<feature type="compositionally biased region" description="Low complexity" evidence="2">
    <location>
        <begin position="4207"/>
        <end position="4225"/>
    </location>
</feature>
<evidence type="ECO:0000256" key="1">
    <source>
        <dbReference type="SAM" id="Coils"/>
    </source>
</evidence>
<feature type="compositionally biased region" description="Basic and acidic residues" evidence="2">
    <location>
        <begin position="4090"/>
        <end position="4100"/>
    </location>
</feature>
<feature type="compositionally biased region" description="Basic and acidic residues" evidence="2">
    <location>
        <begin position="2954"/>
        <end position="2963"/>
    </location>
</feature>
<feature type="region of interest" description="Disordered" evidence="2">
    <location>
        <begin position="2063"/>
        <end position="2195"/>
    </location>
</feature>
<feature type="compositionally biased region" description="Basic residues" evidence="2">
    <location>
        <begin position="3568"/>
        <end position="3581"/>
    </location>
</feature>
<feature type="compositionally biased region" description="Basic and acidic residues" evidence="2">
    <location>
        <begin position="1548"/>
        <end position="1560"/>
    </location>
</feature>
<feature type="region of interest" description="Disordered" evidence="2">
    <location>
        <begin position="359"/>
        <end position="390"/>
    </location>
</feature>
<feature type="compositionally biased region" description="Basic residues" evidence="2">
    <location>
        <begin position="635"/>
        <end position="644"/>
    </location>
</feature>
<feature type="compositionally biased region" description="Low complexity" evidence="2">
    <location>
        <begin position="4610"/>
        <end position="4620"/>
    </location>
</feature>
<feature type="compositionally biased region" description="Basic residues" evidence="2">
    <location>
        <begin position="866"/>
        <end position="876"/>
    </location>
</feature>
<evidence type="ECO:0000313" key="3">
    <source>
        <dbReference type="EMBL" id="OQD70167.1"/>
    </source>
</evidence>
<feature type="compositionally biased region" description="Basic residues" evidence="2">
    <location>
        <begin position="3853"/>
        <end position="3866"/>
    </location>
</feature>
<feature type="compositionally biased region" description="Basic and acidic residues" evidence="2">
    <location>
        <begin position="1845"/>
        <end position="1865"/>
    </location>
</feature>
<feature type="compositionally biased region" description="Basic residues" evidence="2">
    <location>
        <begin position="520"/>
        <end position="530"/>
    </location>
</feature>
<feature type="compositionally biased region" description="Low complexity" evidence="2">
    <location>
        <begin position="5122"/>
        <end position="5132"/>
    </location>
</feature>
<feature type="compositionally biased region" description="Basic and acidic residues" evidence="2">
    <location>
        <begin position="95"/>
        <end position="108"/>
    </location>
</feature>
<feature type="compositionally biased region" description="Low complexity" evidence="2">
    <location>
        <begin position="2556"/>
        <end position="2569"/>
    </location>
</feature>
<feature type="compositionally biased region" description="Polar residues" evidence="2">
    <location>
        <begin position="1972"/>
        <end position="1986"/>
    </location>
</feature>
<feature type="compositionally biased region" description="Low complexity" evidence="2">
    <location>
        <begin position="2418"/>
        <end position="2430"/>
    </location>
</feature>
<feature type="compositionally biased region" description="Basic and acidic residues" evidence="2">
    <location>
        <begin position="3926"/>
        <end position="3937"/>
    </location>
</feature>
<evidence type="ECO:0008006" key="5">
    <source>
        <dbReference type="Google" id="ProtNLM"/>
    </source>
</evidence>
<evidence type="ECO:0000313" key="4">
    <source>
        <dbReference type="Proteomes" id="UP000191522"/>
    </source>
</evidence>
<dbReference type="OMA" id="GMYRPYV"/>
<feature type="compositionally biased region" description="Basic residues" evidence="2">
    <location>
        <begin position="2313"/>
        <end position="2323"/>
    </location>
</feature>
<feature type="compositionally biased region" description="Low complexity" evidence="2">
    <location>
        <begin position="3329"/>
        <end position="3341"/>
    </location>
</feature>
<feature type="compositionally biased region" description="Basic and acidic residues" evidence="2">
    <location>
        <begin position="2270"/>
        <end position="2284"/>
    </location>
</feature>
<feature type="compositionally biased region" description="Basic and acidic residues" evidence="2">
    <location>
        <begin position="1224"/>
        <end position="1233"/>
    </location>
</feature>
<feature type="region of interest" description="Disordered" evidence="2">
    <location>
        <begin position="1"/>
        <end position="173"/>
    </location>
</feature>
<feature type="region of interest" description="Disordered" evidence="2">
    <location>
        <begin position="516"/>
        <end position="566"/>
    </location>
</feature>
<feature type="compositionally biased region" description="Polar residues" evidence="2">
    <location>
        <begin position="1047"/>
        <end position="1058"/>
    </location>
</feature>
<feature type="region of interest" description="Disordered" evidence="2">
    <location>
        <begin position="2984"/>
        <end position="3011"/>
    </location>
</feature>
<feature type="compositionally biased region" description="Polar residues" evidence="2">
    <location>
        <begin position="3951"/>
        <end position="3970"/>
    </location>
</feature>
<evidence type="ECO:0000256" key="2">
    <source>
        <dbReference type="SAM" id="MobiDB-lite"/>
    </source>
</evidence>
<feature type="compositionally biased region" description="Basic and acidic residues" evidence="2">
    <location>
        <begin position="4820"/>
        <end position="4830"/>
    </location>
</feature>
<feature type="compositionally biased region" description="Low complexity" evidence="2">
    <location>
        <begin position="4104"/>
        <end position="4116"/>
    </location>
</feature>
<feature type="compositionally biased region" description="Basic and acidic residues" evidence="2">
    <location>
        <begin position="4516"/>
        <end position="4545"/>
    </location>
</feature>
<feature type="compositionally biased region" description="Basic and acidic residues" evidence="2">
    <location>
        <begin position="3126"/>
        <end position="3137"/>
    </location>
</feature>
<dbReference type="InterPro" id="IPR053268">
    <property type="entry name" value="Woronin_anchor"/>
</dbReference>
<feature type="compositionally biased region" description="Polar residues" evidence="2">
    <location>
        <begin position="1895"/>
        <end position="1904"/>
    </location>
</feature>
<feature type="compositionally biased region" description="Basic and acidic residues" evidence="2">
    <location>
        <begin position="4015"/>
        <end position="4038"/>
    </location>
</feature>
<comment type="caution">
    <text evidence="3">The sequence shown here is derived from an EMBL/GenBank/DDBJ whole genome shotgun (WGS) entry which is preliminary data.</text>
</comment>
<feature type="compositionally biased region" description="Basic and acidic residues" evidence="2">
    <location>
        <begin position="115"/>
        <end position="124"/>
    </location>
</feature>
<dbReference type="PANTHER" id="PTHR40641">
    <property type="entry name" value="INVOLUCRIN REPEAT PROTEIN (AFU_ORTHOLOGUE AFUA_2G08060)"/>
    <property type="match status" value="1"/>
</dbReference>
<feature type="coiled-coil region" evidence="1">
    <location>
        <begin position="5304"/>
        <end position="5345"/>
    </location>
</feature>
<feature type="compositionally biased region" description="Low complexity" evidence="2">
    <location>
        <begin position="3825"/>
        <end position="3834"/>
    </location>
</feature>
<feature type="compositionally biased region" description="Polar residues" evidence="2">
    <location>
        <begin position="1513"/>
        <end position="1534"/>
    </location>
</feature>
<feature type="compositionally biased region" description="Basic and acidic residues" evidence="2">
    <location>
        <begin position="2849"/>
        <end position="2866"/>
    </location>
</feature>
<feature type="region of interest" description="Disordered" evidence="2">
    <location>
        <begin position="732"/>
        <end position="772"/>
    </location>
</feature>
<feature type="region of interest" description="Disordered" evidence="2">
    <location>
        <begin position="1419"/>
        <end position="1875"/>
    </location>
</feature>
<feature type="compositionally biased region" description="Low complexity" evidence="2">
    <location>
        <begin position="2738"/>
        <end position="2753"/>
    </location>
</feature>
<feature type="compositionally biased region" description="Polar residues" evidence="2">
    <location>
        <begin position="362"/>
        <end position="385"/>
    </location>
</feature>
<feature type="compositionally biased region" description="Polar residues" evidence="2">
    <location>
        <begin position="161"/>
        <end position="171"/>
    </location>
</feature>
<feature type="compositionally biased region" description="Low complexity" evidence="2">
    <location>
        <begin position="2025"/>
        <end position="2039"/>
    </location>
</feature>
<name>A0A1V6P013_PENDC</name>
<feature type="region of interest" description="Disordered" evidence="2">
    <location>
        <begin position="895"/>
        <end position="957"/>
    </location>
</feature>
<sequence length="5663" mass="615363">MFKALMGGGRSSDVRSTTSSSSKSRRKTESKSSHSRKSSRGDDRDRGLGDLSAYEPSASGSRRGLSSVAGDSIASTYVTAEPEQIDTSYPAIIERTPKRRDSDRDTTRSRRRYRDRSESRDRDKRKSRRSTGEGLDDDSERDRDRRERRRTQSGDHYVPPISTSMPSSAPGTQFAADIAAPGFSQFPMQYEAPALPADPHFSPLPYDPHVQQQFPGQFPTGIAEPYLLHNPAGAAADYYGDQGQSVAEQPGVRPQQPLVNNQEHLMPASPAVNPPPEPSSLGQVGAAAAYFNDDESVQLQGEPPSGLSSKPPNNGKPDKPSKPSQPSKPSKPSSSNAIPAAAAVGAATYGIGDAMMSHEESQYQSTSAHQSHSYSQPAIPSTSKPPHSYGVGTGVGIAAAGAATGYMLGHHNHPESPGHASQYNFQNYEQPLQPGLPPYASGSNNAMMAAGGTGYAAHAHRPGYYPGTLAMHHRHRGPLSKFVDFWRDPEGVGRFEDYTETIGVCKYCFDPHTTSVDAPRKHHYHRRRRSPDRSSSSSNSRVNKLSRYHSSEDERDRRRKSKKSSSWLPGMLAGYAAKSIFAGKGFDDSYSVRSGQPHGDRTSSHDDTMSYTSRGVVRRSDRDSPREYYCDNKTSRRNRSRTRSSSRSGRDSSFMREAALGAAVGGAALAIPKSQRNRSRSPSRVQRRKESSSSSSFVDVSRSSTKSVSGFTSFFTPSSENRRRRSKRAKSFFSFGGSSSSSVDNDLAFGEGFTKKSSKDKKKEKKAKNLEDVDAALLGLGATATALAASSPHGRSHSMGQILTAREARPRHSNYPSSTNEDDEWVDAESEDQSSSSVSSALAFGGGSSADSSSDSSSGRWGWGWGKKKQKKKKGKSSVADAALATGAGALGGAALASVARHRDSRPSSSAGGLQQVYPVPTSDPSRFDIVKMSPSVPNDQTPLVRPGPIPLQQPQPVTPVSQALYSTHGGLPGSIPAYSAPAAVPPIFANGYDRYGPQYQGSRASASRPEGVSYVERRQSRRSNSSPVFPIQESSVSTPKRRSTIRDQASVSFSLTEEQAERERRLSLSRRERESWGDFRDGPVQLVDREEELARQESERRRRDRDDEKRWNDTDKEKDPSKWVEAAAIGAIGATAAGSIVSRNTAHDDTSEASSRRRDARERRRAERRAESSIVSKSDIAEPFEIKQTSVDYKDDVKTSSPQRSPRPAQVYDDYAEFYAPVELRHNPDEHSHRRGSGDSGDQPNIVEIVPASEREKEEAMEEPTDLPQFGPEPYENRDHLPWPVPRLNYIDPTPPQSINGSIRSAASPVMEPVQRSRDEPREVPSEETHSETRSEPRDEPHEEKPSPRERPTTGSRVSWGPHSTHEYEVPSPEFSPTPDDFQDISIDFHEKEKSEVSKPDFSNDIEFAATVAAATEAAGFDPSLVIDDPKYHKRTSPPGSEVEGTFSPPSKWIPERDQPHGFVEGEIESPELPKSRDADASEHVIDQDPFSAEPESFAQDKDESSKRRHGSSISQEVLEQLNGKQARSSSPENDLFSMPGGFDSFDTSREIESPDETRSVSSAPPVRAESKSKSRKTRRSGDDFDLSLDLPRGTALPSIENAEADDKEEKRRKHRSRSSRDFDDTASISSSPAKFDDAKTQITPLEDEEKSERRKHRRSKRDSDTFSVDDDTRSAVTSIEDVGKSERRKHRSRSSRDFDDAASTSSSPAKFDETREKRRSRDDKEKDKSSSGGLFRSLFGSRVSEPTRSRSSSRASREAMSEAGVDDERRHRKKKHRSSSGGDSLGNDVSDKESVRSEANLEEYRSGRQKKEEQRQHKYEDIVDSGRRRKSEKGAKSSEYIEDSDKSFLGDRPETPAAAERDPSGASGLEEWAEQAVATAAGLELGGKALHQLSRSRSTSPPATEKAPDLVPRSHSRPSSPETTRDRHGSPRGRRWSLAQSATGSPTAVPLHFRRPPTSPSLSRAIPTDVSPTAATVSPGSPTQPRHRRPNSIEFRNSREIRPLWLVERHGATKGETAEADEPLPSLPSSKTSSRAPSIEDLRALNDEDAIHSWDAVDLSHSMVDRRRPTGLTISTDRAHEEAEADLLDSQQATPTAESHGAHAPSVKKEKLNYEFHSPSELLQDPTSYPEMPPSPTMGPLPSAEGSAIGVKDSNESDGHEQTRDLDLAQTESQHEASTPTQENSSFENVGPGFAGVVDAAVAAAVTESENPVPTEDTEVAAPAEPASTAGAGFGGFADVVNTAVSKEISSHEKAPADEELGEPGTAMEEKPQELESSRDLGPETTEPASETAQPQAEEPVAGEVATPSSSKKKKKKKGKKGQAQSVDESASEPAPASEERTPGVEISEGEALSIESEAAPATVEQDNPVQPEQGAEKLQLSKEMEAESLLEATEAVAASEPEVSATPAEPESQLEPATAEDAPAEPDVSMTAAEKRKAKKAAKKKAKNISSAEEIGDVAQPSDTAASSEGAQAEEEKEASQGVSTLEAPAQFEQDTSDFHDTREIAETEKTAEPVPTEERKAEDVSKELEEPPPPEAQETYLSQPAPAEVGEESQTAAAEASEEATPVPAFDETPAEKTAEADDDFHEAVEEQAGQTKELPSETSGDITENTIPDEPKQAAPEALDEPESEIPMTAAQKRKAKKDKKNRKSVSFSEAETPTQPKSPADAEPEQTPKDLEPEQSASSEPVNTQIPLAGDETQPSDPEQMPKDASELATGESLTPPEPESVPSGDIEPVPSTEPTELPEPTEGIQEPPVNDSAAEPEVPMTAAEKKKAKKDKKKKTKQSVSSIDHEKPAESGPADPQDEAEPVEKAESTTEANTATTDADTEIPLAAEQSSVVMEPQEETKEAPIEPEPEPKQLQEKPSSLATDINEVSAQDAVAEPLKVESEASREIPAEEAPAEPEIPMTAAEKRKAKKAKKKQQQESMSPIADETPVAETISVPDTEPVDSPKDIKAEPETESPAVEEVYARAEAEAVEAAGDVSVPDQEENEVEALGADPKEDSSLAANVEVVPDAVPEAVEAIPEAVDTVPDTVEAVPEAVEPEAPQQETEAASPEPEVPMTAAEKKKAKKAKKKKQQQQQSVDQNDQPVSTGQQDTEKTVDVLETEATAPELTSTEAESESKPEAKHGDEEGQVTANLEKDATAEPSHDDALTPEASSQVTADVQPVSEEAMSEPAPIDTSTTAETTQEENKDVSVDGQSNLDNSLDDKAGEKGVSERTADEKAVSEEPAPGTTAVEETVTPAPLEDTPTEESEAPMTAAQTKKAKKEKKKRQSLALVEESPPEAQPDAQSESQPESVKEELMESVSAEGPSTDLASNEAMSTEPASTEPTSTENVDTPVSVEDPAPETGAKDETALEEPVAESEAPAEPEPEVPMTAAQKRKAKKEKKKRQSMVLEEPQPEPVKEESAEPAEAPTSTENIGTPSVEAPVSEEAAKDEPAPEEPVAEEPVAESEASDEPESEVPMTAAQKKKAKKEKKKRQSMGLEEPQPEPVKEEPAETPVSTEDIEVPASIEEPAPEKDTKEAVAPDQPILEPESIAEPETPAEPEVEAEPEIPMTAAQKKKAKKDKKKRKSVAFEDEAQPEESSTPVESVKSQDQQAVDATPSQELSETPVDTEQPIKASADKDVIEPETPVVDTTEGVPSTEDAATPEAPVEENINEPESEPQNQSEEKAESPEGPSQSAEATESLAEASVSAKERRKLKKKGKKGKSLDLTEEVPSPSTEMPPTTQEPDAEASKASDPDVSSPDAGKVEEEQSPESADTEFSKEKDVAVESDPAETAGPEATNPEPETTSTEPETATPEPETTTPELEDKAPATETAAEPEPSQSKGSEEPETDAGLSAKERRKLKKKEKKRQSKNLDADQNAAETESAQDSPVPETAPIESSPAADENEKLSPAAPDTREITEPVTATSPAENDGKEHQSHDIETPDTPAKDLASTDEFLSSQVEQPQLENRSSDYLPQSVLERSIDFGDATSGDMQKEEDVMTPIPDEEVSIVKEAPSDDVEGHVEKPEESDSKDATMEEKKVDVGVTNTEESSVPEEEEVIQKEPVQESAAEEVVEAAVTKKQKKKDKKQKQKQKQQEEEPKIEETPAPEEAPAATKTEQPQSSIVAPEETESKDFPEPDIEPIQEPESAPATKESAAEQAEDIAPSAPQPSEELQSSKDIKPTEDEPAPEDQFVQAPLSRKLSKKQKNKQRQALLAQQAAEELPEGQPAHKPTETPDTDPAVVDDVAAPVDIQQDEKTVDPSDEPAVQVPDATGDVAKDVVSVVAEEEQPAANQEAEADQTEPAVEPATGETEQAPASPEETLAESSVEPQESSTGSEQDDPSITEPIPEVPKEQAIADDSHQAGLQPSEEVAEQPTETPEPQADIPDQELAPADAAEESASVEPISRKLSKKEKRKAKKQAKEEPADLAAEVKQAEAIPPTEKTGTELVPEPESVTEAAPVNATRGFEPESTDTPPALEPEQSTHEAEVPQPEDTNDEAVVSLDPFDMPSPTEQDTEDGEHVSSEKRQVQKEKIEAKLRGQALEKEADLEVAGDLFEDRPRGPEETAPLSKKLSKKEKRKAKKGIVEESPLDQKQEPVQEPIPYEPQEVELSPAAPEPEAGPETIQEATAEIAPKEQQSIPLDSGEPSEILESELPESTAQKLEQDEDEWPTIEWEQGKSGKAEPVQEHSPEPEPIPPVADAEAIGEFDESAIPAALKEAQREPQEPAEEESWSAPLGKKDKKKAKKNKRKLEQAAMVEESAQEPPHKMVELAYNIKPEPTVEAPAPKEIETEPPVRTTTPGGSKIANLFPGLERGGFRRSGVKKDAPSVKDSAEEETAADLENRDNAIPVSEALPLATTEVGETGGISSELATDKKAVSTMEDVTPKGKSTAELERPVFSDRSIADEFPSPQHPASKERSSMLFGSSPPTLTEEGSPRHLLPSQMENVSPSGLRRSPSVIHGKHQHTPRTWNLEDRSLQAVSNPSPPRSLFGPFEHDSLSRPRTPLDTIAEQEPGDGQKATTAPSGSPRLEIKPQHVLPLPVTPVRKFTDNALERKSWPTPEDESGSSQDNLLKKSKSPLQTPELGAPVLKPSNSKGKLRRTNRSTSSDLRGASRALESPQPPSDLDQLPSSSSYDPVTDKGKRPVRNMQDVYEGWGETPSSPRSPSRPPSVRRRRSMQHLQEIESRLDQLISENRLLIAARDEAEDRLRNASVGRRKSDRALKSSDADLRDKEAEVEQLKSSVEWFQKEMGRLTQENEALTASNAALAAAHAAEVSRVRETSTRELASLRSQHDDLSFNIDGRVRQEIEAALAQKDAELRRLREELEEARDKVKELQQQIAASVTDNVLVFRDEDYFDAACQKLCGHVQQWVLRFSKHSDHRRCRALSELQDEKVADRFDNALLDGSDADAYLADRVRRRDVFMSVVMTMIWEYIFTRYLFGMDREQRQKLKSLEKQLGEVGPRRAVHRWRATTLTLLSNRPAFASQRDNDTEAVALEIFGTLSQILPPPPPVEAQLLDSLRKVLRLAVKLSLEMRTQLAEFIMLPPLQPEYDINGDLARQVYFNASLMNERSGETISNEELESQQAVVRIVLFPLVVKKGNDVGEGDDELVVCPAQVLIARPSKDKRLSRMVSGDRMSIDGSRSVHSVAPSIAPSTMDMSNVI</sequence>
<keyword evidence="1" id="KW-0175">Coiled coil</keyword>
<feature type="compositionally biased region" description="Acidic residues" evidence="2">
    <location>
        <begin position="820"/>
        <end position="832"/>
    </location>
</feature>
<feature type="compositionally biased region" description="Basic and acidic residues" evidence="2">
    <location>
        <begin position="2155"/>
        <end position="2169"/>
    </location>
</feature>
<feature type="compositionally biased region" description="Basic and acidic residues" evidence="2">
    <location>
        <begin position="140"/>
        <end position="153"/>
    </location>
</feature>
<feature type="compositionally biased region" description="Basic and acidic residues" evidence="2">
    <location>
        <begin position="4171"/>
        <end position="4180"/>
    </location>
</feature>
<feature type="compositionally biased region" description="Basic residues" evidence="2">
    <location>
        <begin position="2777"/>
        <end position="2788"/>
    </location>
</feature>
<keyword evidence="4" id="KW-1185">Reference proteome</keyword>
<feature type="region of interest" description="Disordered" evidence="2">
    <location>
        <begin position="297"/>
        <end position="338"/>
    </location>
</feature>
<dbReference type="EMBL" id="MDYL01000026">
    <property type="protein sequence ID" value="OQD70167.1"/>
    <property type="molecule type" value="Genomic_DNA"/>
</dbReference>
<feature type="compositionally biased region" description="Basic residues" evidence="2">
    <location>
        <begin position="675"/>
        <end position="687"/>
    </location>
</feature>
<feature type="region of interest" description="Disordered" evidence="2">
    <location>
        <begin position="5206"/>
        <end position="5230"/>
    </location>
</feature>
<feature type="compositionally biased region" description="Basic residues" evidence="2">
    <location>
        <begin position="3476"/>
        <end position="3488"/>
    </location>
</feature>
<feature type="region of interest" description="Disordered" evidence="2">
    <location>
        <begin position="2249"/>
        <end position="2970"/>
    </location>
</feature>
<feature type="compositionally biased region" description="Polar residues" evidence="2">
    <location>
        <begin position="1023"/>
        <end position="1039"/>
    </location>
</feature>
<gene>
    <name evidence="3" type="ORF">PENDEC_c026G02146</name>
</gene>
<feature type="compositionally biased region" description="Basic and acidic residues" evidence="2">
    <location>
        <begin position="1146"/>
        <end position="1172"/>
    </location>
</feature>
<feature type="compositionally biased region" description="Low complexity" evidence="2">
    <location>
        <begin position="1127"/>
        <end position="1141"/>
    </location>
</feature>
<feature type="compositionally biased region" description="Polar residues" evidence="2">
    <location>
        <begin position="4320"/>
        <end position="4333"/>
    </location>
</feature>
<feature type="compositionally biased region" description="Basic residues" evidence="2">
    <location>
        <begin position="3387"/>
        <end position="3399"/>
    </location>
</feature>
<proteinExistence type="predicted"/>
<feature type="compositionally biased region" description="Basic and acidic residues" evidence="2">
    <location>
        <begin position="2500"/>
        <end position="2533"/>
    </location>
</feature>
<feature type="compositionally biased region" description="Polar residues" evidence="2">
    <location>
        <begin position="2654"/>
        <end position="2667"/>
    </location>
</feature>
<feature type="region of interest" description="Disordered" evidence="2">
    <location>
        <begin position="805"/>
        <end position="880"/>
    </location>
</feature>
<feature type="compositionally biased region" description="Low complexity" evidence="2">
    <location>
        <begin position="3033"/>
        <end position="3062"/>
    </location>
</feature>
<feature type="region of interest" description="Disordered" evidence="2">
    <location>
        <begin position="2208"/>
        <end position="2237"/>
    </location>
</feature>
<protein>
    <recommendedName>
        <fullName evidence="5">Involucrin repeat protein</fullName>
    </recommendedName>
</protein>
<feature type="compositionally biased region" description="Basic and acidic residues" evidence="2">
    <location>
        <begin position="4673"/>
        <end position="4689"/>
    </location>
</feature>
<feature type="compositionally biased region" description="Basic and acidic residues" evidence="2">
    <location>
        <begin position="3213"/>
        <end position="3233"/>
    </location>
</feature>